<comment type="subcellular location">
    <subcellularLocation>
        <location evidence="1">Nucleus</location>
    </subcellularLocation>
</comment>
<dbReference type="InterPro" id="IPR036236">
    <property type="entry name" value="Znf_C2H2_sf"/>
</dbReference>
<dbReference type="Gene3D" id="2.170.270.10">
    <property type="entry name" value="SET domain"/>
    <property type="match status" value="1"/>
</dbReference>
<evidence type="ECO:0000256" key="3">
    <source>
        <dbReference type="ARBA" id="ARBA00022737"/>
    </source>
</evidence>
<dbReference type="SUPFAM" id="SSF57667">
    <property type="entry name" value="beta-beta-alpha zinc fingers"/>
    <property type="match status" value="4"/>
</dbReference>
<dbReference type="Proteomes" id="UP000549394">
    <property type="component" value="Unassembled WGS sequence"/>
</dbReference>
<dbReference type="GO" id="GO:0008270">
    <property type="term" value="F:zinc ion binding"/>
    <property type="evidence" value="ECO:0007669"/>
    <property type="project" value="UniProtKB-KW"/>
</dbReference>
<comment type="caution">
    <text evidence="11">The sequence shown here is derived from an EMBL/GenBank/DDBJ whole genome shotgun (WGS) entry which is preliminary data.</text>
</comment>
<evidence type="ECO:0000313" key="12">
    <source>
        <dbReference type="Proteomes" id="UP000549394"/>
    </source>
</evidence>
<dbReference type="EMBL" id="CAJFCJ010000020">
    <property type="protein sequence ID" value="CAD5124095.1"/>
    <property type="molecule type" value="Genomic_DNA"/>
</dbReference>
<feature type="domain" description="C2H2-type" evidence="9">
    <location>
        <begin position="466"/>
        <end position="494"/>
    </location>
</feature>
<dbReference type="Pfam" id="PF00096">
    <property type="entry name" value="zf-C2H2"/>
    <property type="match status" value="5"/>
</dbReference>
<name>A0A7I8W8K0_9ANNE</name>
<feature type="domain" description="C2H2-type" evidence="9">
    <location>
        <begin position="289"/>
        <end position="316"/>
    </location>
</feature>
<evidence type="ECO:0000256" key="6">
    <source>
        <dbReference type="ARBA" id="ARBA00023242"/>
    </source>
</evidence>
<gene>
    <name evidence="11" type="ORF">DGYR_LOCUS11687</name>
</gene>
<dbReference type="SUPFAM" id="SSF82199">
    <property type="entry name" value="SET domain"/>
    <property type="match status" value="1"/>
</dbReference>
<dbReference type="InterPro" id="IPR013087">
    <property type="entry name" value="Znf_C2H2_type"/>
</dbReference>
<proteinExistence type="predicted"/>
<feature type="domain" description="C2H2-type" evidence="9">
    <location>
        <begin position="402"/>
        <end position="429"/>
    </location>
</feature>
<organism evidence="11 12">
    <name type="scientific">Dimorphilus gyrociliatus</name>
    <dbReference type="NCBI Taxonomy" id="2664684"/>
    <lineage>
        <taxon>Eukaryota</taxon>
        <taxon>Metazoa</taxon>
        <taxon>Spiralia</taxon>
        <taxon>Lophotrochozoa</taxon>
        <taxon>Annelida</taxon>
        <taxon>Polychaeta</taxon>
        <taxon>Polychaeta incertae sedis</taxon>
        <taxon>Dinophilidae</taxon>
        <taxon>Dimorphilus</taxon>
    </lineage>
</organism>
<dbReference type="InterPro" id="IPR050527">
    <property type="entry name" value="Snail/Krueppel_Znf"/>
</dbReference>
<evidence type="ECO:0000256" key="4">
    <source>
        <dbReference type="ARBA" id="ARBA00022771"/>
    </source>
</evidence>
<dbReference type="SMART" id="SM00355">
    <property type="entry name" value="ZnF_C2H2"/>
    <property type="match status" value="7"/>
</dbReference>
<keyword evidence="12" id="KW-1185">Reference proteome</keyword>
<evidence type="ECO:0000259" key="9">
    <source>
        <dbReference type="PROSITE" id="PS50157"/>
    </source>
</evidence>
<dbReference type="PANTHER" id="PTHR24388">
    <property type="entry name" value="ZINC FINGER PROTEIN"/>
    <property type="match status" value="1"/>
</dbReference>
<feature type="domain" description="C2H2-type" evidence="9">
    <location>
        <begin position="317"/>
        <end position="344"/>
    </location>
</feature>
<feature type="domain" description="C2H2-type" evidence="9">
    <location>
        <begin position="344"/>
        <end position="371"/>
    </location>
</feature>
<protein>
    <submittedName>
        <fullName evidence="11">DgyrCDS12398</fullName>
    </submittedName>
</protein>
<evidence type="ECO:0000256" key="7">
    <source>
        <dbReference type="PROSITE-ProRule" id="PRU00042"/>
    </source>
</evidence>
<keyword evidence="3" id="KW-0677">Repeat</keyword>
<feature type="domain" description="C2H2-type" evidence="9">
    <location>
        <begin position="373"/>
        <end position="400"/>
    </location>
</feature>
<evidence type="ECO:0000256" key="8">
    <source>
        <dbReference type="SAM" id="MobiDB-lite"/>
    </source>
</evidence>
<dbReference type="PROSITE" id="PS00028">
    <property type="entry name" value="ZINC_FINGER_C2H2_1"/>
    <property type="match status" value="7"/>
</dbReference>
<feature type="domain" description="SET" evidence="10">
    <location>
        <begin position="62"/>
        <end position="176"/>
    </location>
</feature>
<dbReference type="InterPro" id="IPR046341">
    <property type="entry name" value="SET_dom_sf"/>
</dbReference>
<dbReference type="Pfam" id="PF21549">
    <property type="entry name" value="PRDM2_PR"/>
    <property type="match status" value="1"/>
</dbReference>
<dbReference type="PANTHER" id="PTHR24388:SF54">
    <property type="entry name" value="PROTEIN ESCARGOT"/>
    <property type="match status" value="1"/>
</dbReference>
<evidence type="ECO:0000256" key="1">
    <source>
        <dbReference type="ARBA" id="ARBA00004123"/>
    </source>
</evidence>
<dbReference type="PROSITE" id="PS50157">
    <property type="entry name" value="ZINC_FINGER_C2H2_2"/>
    <property type="match status" value="7"/>
</dbReference>
<dbReference type="AlphaFoldDB" id="A0A7I8W8K0"/>
<keyword evidence="2" id="KW-0479">Metal-binding</keyword>
<keyword evidence="6" id="KW-0539">Nucleus</keyword>
<keyword evidence="4 7" id="KW-0863">Zinc-finger</keyword>
<dbReference type="GO" id="GO:0000978">
    <property type="term" value="F:RNA polymerase II cis-regulatory region sequence-specific DNA binding"/>
    <property type="evidence" value="ECO:0007669"/>
    <property type="project" value="TreeGrafter"/>
</dbReference>
<dbReference type="GO" id="GO:0000981">
    <property type="term" value="F:DNA-binding transcription factor activity, RNA polymerase II-specific"/>
    <property type="evidence" value="ECO:0007669"/>
    <property type="project" value="TreeGrafter"/>
</dbReference>
<dbReference type="Gene3D" id="3.30.160.60">
    <property type="entry name" value="Classic Zinc Finger"/>
    <property type="match status" value="6"/>
</dbReference>
<accession>A0A7I8W8K0</accession>
<feature type="region of interest" description="Disordered" evidence="8">
    <location>
        <begin position="489"/>
        <end position="519"/>
    </location>
</feature>
<feature type="compositionally biased region" description="Polar residues" evidence="8">
    <location>
        <begin position="493"/>
        <end position="505"/>
    </location>
</feature>
<reference evidence="11 12" key="1">
    <citation type="submission" date="2020-08" db="EMBL/GenBank/DDBJ databases">
        <authorList>
            <person name="Hejnol A."/>
        </authorList>
    </citation>
    <scope>NUCLEOTIDE SEQUENCE [LARGE SCALE GENOMIC DNA]</scope>
</reference>
<feature type="domain" description="C2H2-type" evidence="9">
    <location>
        <begin position="438"/>
        <end position="465"/>
    </location>
</feature>
<dbReference type="FunFam" id="3.30.160.60:FF:002343">
    <property type="entry name" value="Zinc finger protein 33A"/>
    <property type="match status" value="1"/>
</dbReference>
<evidence type="ECO:0000313" key="11">
    <source>
        <dbReference type="EMBL" id="CAD5124095.1"/>
    </source>
</evidence>
<dbReference type="InterPro" id="IPR001214">
    <property type="entry name" value="SET_dom"/>
</dbReference>
<dbReference type="PROSITE" id="PS50280">
    <property type="entry name" value="SET"/>
    <property type="match status" value="1"/>
</dbReference>
<evidence type="ECO:0000259" key="10">
    <source>
        <dbReference type="PROSITE" id="PS50280"/>
    </source>
</evidence>
<dbReference type="FunFam" id="3.30.160.60:FF:000231">
    <property type="entry name" value="PLAG1 like zinc finger 2"/>
    <property type="match status" value="1"/>
</dbReference>
<keyword evidence="5" id="KW-0862">Zinc</keyword>
<sequence>MIQGFPSSLSTSDNSSSTPIFDHTLHWCPICKKGYTNPCTKHILHRIKDKLLPPRAKLTLPSILQLKKFDELSDTEPNGVIAKKRIAKDTIFGPLEGSNSESQNNTHIKYYKIFQFDGSSSTIYLNDPNKCSWEIYLRSALVAEDINIVAYQCQSEIYFMTTKEIEPNEELLVWYEENYSKLMNVKPLPSRKRSSMSEDHVMDALKDLHSSSDIAEVNKRSSTAAFLDDKKEIKSANKRLLETVDMQAMNNSMEDGDNCLVEQSKVCEKNETRKKRDAKKQTWADRKTHKCPHCEAVFVTSSRLAAHINMHTGDRPFKCSTCDKAFSSKFKLDRHSLNHKEKTINCPYCSRMFSRRDHLRSHLNTHDPNKKQFICEECNKVYQSSLCYKTHMSVHAADKGDFTCLVCNKKFETKEEIDYHLKKHLGSRTLLSENDKKHNCSVCSKKFFSKKDLERHRIVHTKKKDFLCQYCPQTFGRQDHLNRHLKKTHKVELNTNRGQDSNESNEISEEQRTEEDTIESSSLVYLMQDAAKSVGIHPESNKLEESQTIAYTYAPGDTFFTVVNNDINNVQPQSQSMQQPHLGYILVDANNPSQYAQIIDSNSEQLSTFQT</sequence>
<dbReference type="OrthoDB" id="3533395at2759"/>
<evidence type="ECO:0000256" key="2">
    <source>
        <dbReference type="ARBA" id="ARBA00022723"/>
    </source>
</evidence>
<evidence type="ECO:0000256" key="5">
    <source>
        <dbReference type="ARBA" id="ARBA00022833"/>
    </source>
</evidence>